<gene>
    <name evidence="1" type="ORF">ACFQ4P_08235</name>
</gene>
<name>A0ABW4CIR0_9LACO</name>
<evidence type="ECO:0000313" key="1">
    <source>
        <dbReference type="EMBL" id="MFD1430232.1"/>
    </source>
</evidence>
<keyword evidence="2" id="KW-1185">Reference proteome</keyword>
<dbReference type="Proteomes" id="UP001597196">
    <property type="component" value="Unassembled WGS sequence"/>
</dbReference>
<organism evidence="1 2">
    <name type="scientific">Lacticaseibacillus mingshuiensis</name>
    <dbReference type="NCBI Taxonomy" id="2799574"/>
    <lineage>
        <taxon>Bacteria</taxon>
        <taxon>Bacillati</taxon>
        <taxon>Bacillota</taxon>
        <taxon>Bacilli</taxon>
        <taxon>Lactobacillales</taxon>
        <taxon>Lactobacillaceae</taxon>
        <taxon>Lacticaseibacillus</taxon>
    </lineage>
</organism>
<proteinExistence type="predicted"/>
<dbReference type="EMBL" id="JBHTOC010000011">
    <property type="protein sequence ID" value="MFD1430232.1"/>
    <property type="molecule type" value="Genomic_DNA"/>
</dbReference>
<accession>A0ABW4CIR0</accession>
<protein>
    <submittedName>
        <fullName evidence="1">Uncharacterized protein</fullName>
    </submittedName>
</protein>
<evidence type="ECO:0000313" key="2">
    <source>
        <dbReference type="Proteomes" id="UP001597196"/>
    </source>
</evidence>
<dbReference type="RefSeq" id="WP_203626556.1">
    <property type="nucleotide sequence ID" value="NZ_BOLQ01000006.1"/>
</dbReference>
<comment type="caution">
    <text evidence="1">The sequence shown here is derived from an EMBL/GenBank/DDBJ whole genome shotgun (WGS) entry which is preliminary data.</text>
</comment>
<sequence length="76" mass="8536">MTRDILGMTLQINLTNVRDPEYKATRRFAAIDPFAQNAELFEFADAISSFHAGDRVALKVAQTFEVNRGSMMVPDN</sequence>
<reference evidence="2" key="1">
    <citation type="journal article" date="2019" name="Int. J. Syst. Evol. Microbiol.">
        <title>The Global Catalogue of Microorganisms (GCM) 10K type strain sequencing project: providing services to taxonomists for standard genome sequencing and annotation.</title>
        <authorList>
            <consortium name="The Broad Institute Genomics Platform"/>
            <consortium name="The Broad Institute Genome Sequencing Center for Infectious Disease"/>
            <person name="Wu L."/>
            <person name="Ma J."/>
        </authorList>
    </citation>
    <scope>NUCLEOTIDE SEQUENCE [LARGE SCALE GENOMIC DNA]</scope>
    <source>
        <strain evidence="2">CCM 8980</strain>
    </source>
</reference>